<dbReference type="InterPro" id="IPR027417">
    <property type="entry name" value="P-loop_NTPase"/>
</dbReference>
<dbReference type="CDD" id="cd00882">
    <property type="entry name" value="Ras_like_GTPase"/>
    <property type="match status" value="1"/>
</dbReference>
<dbReference type="SUPFAM" id="SSF52540">
    <property type="entry name" value="P-loop containing nucleoside triphosphate hydrolases"/>
    <property type="match status" value="1"/>
</dbReference>
<name>A0A166BHT2_9AGAM</name>
<evidence type="ECO:0000313" key="2">
    <source>
        <dbReference type="EMBL" id="KZT36393.1"/>
    </source>
</evidence>
<accession>A0A166BHT2</accession>
<dbReference type="Gene3D" id="3.40.50.300">
    <property type="entry name" value="P-loop containing nucleotide triphosphate hydrolases"/>
    <property type="match status" value="1"/>
</dbReference>
<protein>
    <submittedName>
        <fullName evidence="2">Uncharacterized protein</fullName>
    </submittedName>
</protein>
<proteinExistence type="predicted"/>
<gene>
    <name evidence="2" type="ORF">SISSUDRAFT_989274</name>
</gene>
<dbReference type="OrthoDB" id="391988at2759"/>
<dbReference type="AlphaFoldDB" id="A0A166BHT2"/>
<feature type="compositionally biased region" description="Basic residues" evidence="1">
    <location>
        <begin position="1"/>
        <end position="12"/>
    </location>
</feature>
<sequence>MNHRHPRHHSNHSRNESQDADESSNLLSYVEDLTKGCKAFRILVCGRSGVGKSTLVSEVFDFETDNVREHDINKEITSGRNASLVLHDSRGLEAGSSDNLESIRKFIQDRRKGSLAEQVHAIWYCIQIPTAGERLFQAGDEELFRELKKCNKAPLIVVFTKFDRLVKSMQLSLREDYMAQGLDRASAVEKSKLEAREKAVVEYKRTCVSVLNSGVVASAWSNFCFVSFKDRETIIDLVKMTKATLSGQKFRHLEMLWATAQKADIDIKLEASIMAGKNMYWTGLVSTFLPLQGLKRVSTLTVLRWIHRDIVRIWNFNDPQKILIGANFRRYHRSLFTERAAHPGVQRQGTDDERLLNGAAEAAWDPSNSDNPLTGSLATSMEQSAFSTPATARILMAYVADLTLGLQSLYLLVKPRDNKVIDKDDVVKAYSTYYKSETRKKVHDAITDWIGDEEVLKAWKREKASDRVKALVEENRFVSVLHDVDVSSSENDLESSRSIPSRF</sequence>
<reference evidence="2 3" key="1">
    <citation type="journal article" date="2016" name="Mol. Biol. Evol.">
        <title>Comparative Genomics of Early-Diverging Mushroom-Forming Fungi Provides Insights into the Origins of Lignocellulose Decay Capabilities.</title>
        <authorList>
            <person name="Nagy L.G."/>
            <person name="Riley R."/>
            <person name="Tritt A."/>
            <person name="Adam C."/>
            <person name="Daum C."/>
            <person name="Floudas D."/>
            <person name="Sun H."/>
            <person name="Yadav J.S."/>
            <person name="Pangilinan J."/>
            <person name="Larsson K.H."/>
            <person name="Matsuura K."/>
            <person name="Barry K."/>
            <person name="Labutti K."/>
            <person name="Kuo R."/>
            <person name="Ohm R.A."/>
            <person name="Bhattacharya S.S."/>
            <person name="Shirouzu T."/>
            <person name="Yoshinaga Y."/>
            <person name="Martin F.M."/>
            <person name="Grigoriev I.V."/>
            <person name="Hibbett D.S."/>
        </authorList>
    </citation>
    <scope>NUCLEOTIDE SEQUENCE [LARGE SCALE GENOMIC DNA]</scope>
    <source>
        <strain evidence="2 3">HHB10207 ss-3</strain>
    </source>
</reference>
<evidence type="ECO:0000313" key="3">
    <source>
        <dbReference type="Proteomes" id="UP000076798"/>
    </source>
</evidence>
<evidence type="ECO:0000256" key="1">
    <source>
        <dbReference type="SAM" id="MobiDB-lite"/>
    </source>
</evidence>
<feature type="region of interest" description="Disordered" evidence="1">
    <location>
        <begin position="1"/>
        <end position="23"/>
    </location>
</feature>
<dbReference type="Proteomes" id="UP000076798">
    <property type="component" value="Unassembled WGS sequence"/>
</dbReference>
<dbReference type="EMBL" id="KV428108">
    <property type="protein sequence ID" value="KZT36393.1"/>
    <property type="molecule type" value="Genomic_DNA"/>
</dbReference>
<keyword evidence="3" id="KW-1185">Reference proteome</keyword>
<organism evidence="2 3">
    <name type="scientific">Sistotremastrum suecicum HHB10207 ss-3</name>
    <dbReference type="NCBI Taxonomy" id="1314776"/>
    <lineage>
        <taxon>Eukaryota</taxon>
        <taxon>Fungi</taxon>
        <taxon>Dikarya</taxon>
        <taxon>Basidiomycota</taxon>
        <taxon>Agaricomycotina</taxon>
        <taxon>Agaricomycetes</taxon>
        <taxon>Sistotremastrales</taxon>
        <taxon>Sistotremastraceae</taxon>
        <taxon>Sistotremastrum</taxon>
    </lineage>
</organism>